<sequence length="179" mass="19385">MEDIHNNSVTAAVGEPSVIVKTEVELDMYGSGMGEDIMAWLSEETPSDDEVMNKLLEVDNSELMDSNCNSNLKVRFVDNPYSSSMIFQTTPSSYVTINGNEESCGSSFSDWESSVMATVDVGCRNGNGMTEDLGVVGMMGLEGGECECQEDMSWASAPATTQSEYDDAELATFLGLEFL</sequence>
<dbReference type="EMBL" id="VOIH02000008">
    <property type="protein sequence ID" value="KAF3439605.1"/>
    <property type="molecule type" value="Genomic_DNA"/>
</dbReference>
<gene>
    <name evidence="1" type="ORF">FNV43_RR17883</name>
</gene>
<dbReference type="Proteomes" id="UP000796880">
    <property type="component" value="Unassembled WGS sequence"/>
</dbReference>
<proteinExistence type="predicted"/>
<accession>A0A8K0E552</accession>
<dbReference type="OrthoDB" id="1194695at2759"/>
<evidence type="ECO:0000313" key="2">
    <source>
        <dbReference type="Proteomes" id="UP000796880"/>
    </source>
</evidence>
<dbReference type="PANTHER" id="PTHR37265:SF5">
    <property type="entry name" value="OS01G0195300 PROTEIN"/>
    <property type="match status" value="1"/>
</dbReference>
<dbReference type="PANTHER" id="PTHR37265">
    <property type="entry name" value="OS01G0195300 PROTEIN"/>
    <property type="match status" value="1"/>
</dbReference>
<evidence type="ECO:0000313" key="1">
    <source>
        <dbReference type="EMBL" id="KAF3439605.1"/>
    </source>
</evidence>
<keyword evidence="2" id="KW-1185">Reference proteome</keyword>
<comment type="caution">
    <text evidence="1">The sequence shown here is derived from an EMBL/GenBank/DDBJ whole genome shotgun (WGS) entry which is preliminary data.</text>
</comment>
<name>A0A8K0E552_9ROSA</name>
<protein>
    <submittedName>
        <fullName evidence="1">Uncharacterized protein</fullName>
    </submittedName>
</protein>
<reference evidence="1" key="1">
    <citation type="submission" date="2020-03" db="EMBL/GenBank/DDBJ databases">
        <title>A high-quality chromosome-level genome assembly of a woody plant with both climbing and erect habits, Rhamnella rubrinervis.</title>
        <authorList>
            <person name="Lu Z."/>
            <person name="Yang Y."/>
            <person name="Zhu X."/>
            <person name="Sun Y."/>
        </authorList>
    </citation>
    <scope>NUCLEOTIDE SEQUENCE</scope>
    <source>
        <strain evidence="1">BYM</strain>
        <tissue evidence="1">Leaf</tissue>
    </source>
</reference>
<organism evidence="1 2">
    <name type="scientific">Rhamnella rubrinervis</name>
    <dbReference type="NCBI Taxonomy" id="2594499"/>
    <lineage>
        <taxon>Eukaryota</taxon>
        <taxon>Viridiplantae</taxon>
        <taxon>Streptophyta</taxon>
        <taxon>Embryophyta</taxon>
        <taxon>Tracheophyta</taxon>
        <taxon>Spermatophyta</taxon>
        <taxon>Magnoliopsida</taxon>
        <taxon>eudicotyledons</taxon>
        <taxon>Gunneridae</taxon>
        <taxon>Pentapetalae</taxon>
        <taxon>rosids</taxon>
        <taxon>fabids</taxon>
        <taxon>Rosales</taxon>
        <taxon>Rhamnaceae</taxon>
        <taxon>rhamnoid group</taxon>
        <taxon>Rhamneae</taxon>
        <taxon>Rhamnella</taxon>
    </lineage>
</organism>
<dbReference type="AlphaFoldDB" id="A0A8K0E552"/>